<gene>
    <name evidence="2" type="primary">torE</name>
    <name evidence="2" type="ORF">OLEAN_C26850</name>
</gene>
<reference evidence="2 3" key="1">
    <citation type="journal article" date="2013" name="Nat. Commun.">
        <title>Genome sequence and functional genomic analysis of the oil-degrading bacterium Oleispira antarctica.</title>
        <authorList>
            <person name="Kube M."/>
            <person name="Chernikova T.N."/>
            <person name="Al-Ramahi Y."/>
            <person name="Beloqui A."/>
            <person name="Lopez-Cortez N."/>
            <person name="Guazzaroni M.E."/>
            <person name="Heipieper H.J."/>
            <person name="Klages S."/>
            <person name="Kotsyurbenko O.R."/>
            <person name="Langer I."/>
            <person name="Nechitaylo T.Y."/>
            <person name="Lunsdorf H."/>
            <person name="Fernandez M."/>
            <person name="Juarez S."/>
            <person name="Ciordia S."/>
            <person name="Singer A."/>
            <person name="Kagan O."/>
            <person name="Egorova O."/>
            <person name="Petit P.A."/>
            <person name="Stogios P."/>
            <person name="Kim Y."/>
            <person name="Tchigvintsev A."/>
            <person name="Flick R."/>
            <person name="Denaro R."/>
            <person name="Genovese M."/>
            <person name="Albar J.P."/>
            <person name="Reva O.N."/>
            <person name="Martinez-Gomariz M."/>
            <person name="Tran H."/>
            <person name="Ferrer M."/>
            <person name="Savchenko A."/>
            <person name="Yakunin A.F."/>
            <person name="Yakimov M.M."/>
            <person name="Golyshina O.V."/>
            <person name="Reinhardt R."/>
            <person name="Golyshin P.N."/>
        </authorList>
    </citation>
    <scope>NUCLEOTIDE SEQUENCE [LARGE SCALE GENOMIC DNA]</scope>
</reference>
<dbReference type="InterPro" id="IPR010649">
    <property type="entry name" value="NapE_TorE"/>
</dbReference>
<name>R4YP22_OLEAN</name>
<dbReference type="HOGENOM" id="CLU_200276_1_0_6"/>
<protein>
    <submittedName>
        <fullName evidence="2">TorE protein</fullName>
    </submittedName>
</protein>
<accession>R4YP22</accession>
<evidence type="ECO:0000256" key="1">
    <source>
        <dbReference type="SAM" id="Phobius"/>
    </source>
</evidence>
<evidence type="ECO:0000313" key="2">
    <source>
        <dbReference type="EMBL" id="CCK76861.1"/>
    </source>
</evidence>
<dbReference type="KEGG" id="oai:OLEAN_C26850"/>
<keyword evidence="3" id="KW-1185">Reference proteome</keyword>
<proteinExistence type="predicted"/>
<keyword evidence="1" id="KW-0472">Membrane</keyword>
<feature type="transmembrane region" description="Helical" evidence="1">
    <location>
        <begin position="21"/>
        <end position="47"/>
    </location>
</feature>
<organism evidence="2 3">
    <name type="scientific">Oleispira antarctica RB-8</name>
    <dbReference type="NCBI Taxonomy" id="698738"/>
    <lineage>
        <taxon>Bacteria</taxon>
        <taxon>Pseudomonadati</taxon>
        <taxon>Pseudomonadota</taxon>
        <taxon>Gammaproteobacteria</taxon>
        <taxon>Oceanospirillales</taxon>
        <taxon>Oceanospirillaceae</taxon>
        <taxon>Oleispira</taxon>
    </lineage>
</organism>
<keyword evidence="1" id="KW-0812">Transmembrane</keyword>
<sequence length="56" mass="6148">MAKQSLSVDEKIGKRNELKALSFIVFILFPTLSIAGVGSYGFVLWMFQVFGGVVAH</sequence>
<dbReference type="EMBL" id="FO203512">
    <property type="protein sequence ID" value="CCK76861.1"/>
    <property type="molecule type" value="Genomic_DNA"/>
</dbReference>
<dbReference type="Proteomes" id="UP000032749">
    <property type="component" value="Chromosome"/>
</dbReference>
<dbReference type="Pfam" id="PF06796">
    <property type="entry name" value="NapE"/>
    <property type="match status" value="1"/>
</dbReference>
<evidence type="ECO:0000313" key="3">
    <source>
        <dbReference type="Proteomes" id="UP000032749"/>
    </source>
</evidence>
<dbReference type="OrthoDB" id="7596241at2"/>
<dbReference type="STRING" id="698738.OLEAN_C26850"/>
<keyword evidence="1" id="KW-1133">Transmembrane helix</keyword>
<dbReference type="AlphaFoldDB" id="R4YP22"/>